<evidence type="ECO:0000256" key="5">
    <source>
        <dbReference type="ARBA" id="ARBA00023098"/>
    </source>
</evidence>
<dbReference type="PROSITE" id="PS50075">
    <property type="entry name" value="CARRIER"/>
    <property type="match status" value="1"/>
</dbReference>
<reference evidence="8 9" key="1">
    <citation type="submission" date="2020-08" db="EMBL/GenBank/DDBJ databases">
        <title>Streptomyces sp. PSKA01 genome sequencing and assembly.</title>
        <authorList>
            <person name="Mandal S."/>
            <person name="Maiti P.K."/>
            <person name="Das P."/>
        </authorList>
    </citation>
    <scope>NUCLEOTIDE SEQUENCE [LARGE SCALE GENOMIC DNA]</scope>
    <source>
        <strain evidence="8 9">PSKA01</strain>
    </source>
</reference>
<name>A0A7X1J5T9_9ACTN</name>
<dbReference type="Pfam" id="PF00550">
    <property type="entry name" value="PP-binding"/>
    <property type="match status" value="1"/>
</dbReference>
<keyword evidence="2" id="KW-0444">Lipid biosynthesis</keyword>
<dbReference type="PANTHER" id="PTHR20863">
    <property type="entry name" value="ACYL CARRIER PROTEIN"/>
    <property type="match status" value="1"/>
</dbReference>
<evidence type="ECO:0000313" key="8">
    <source>
        <dbReference type="EMBL" id="MBC2903692.1"/>
    </source>
</evidence>
<evidence type="ECO:0000256" key="3">
    <source>
        <dbReference type="ARBA" id="ARBA00022553"/>
    </source>
</evidence>
<keyword evidence="4" id="KW-0276">Fatty acid metabolism</keyword>
<keyword evidence="1" id="KW-0596">Phosphopantetheine</keyword>
<dbReference type="Gene3D" id="1.10.1200.10">
    <property type="entry name" value="ACP-like"/>
    <property type="match status" value="1"/>
</dbReference>
<evidence type="ECO:0000259" key="7">
    <source>
        <dbReference type="PROSITE" id="PS50075"/>
    </source>
</evidence>
<feature type="domain" description="Carrier" evidence="7">
    <location>
        <begin position="8"/>
        <end position="83"/>
    </location>
</feature>
<keyword evidence="5" id="KW-0443">Lipid metabolism</keyword>
<keyword evidence="9" id="KW-1185">Reference proteome</keyword>
<dbReference type="GO" id="GO:0000035">
    <property type="term" value="F:acyl binding"/>
    <property type="evidence" value="ECO:0007669"/>
    <property type="project" value="TreeGrafter"/>
</dbReference>
<evidence type="ECO:0000256" key="6">
    <source>
        <dbReference type="ARBA" id="ARBA00023160"/>
    </source>
</evidence>
<dbReference type="AlphaFoldDB" id="A0A7X1J5T9"/>
<dbReference type="InterPro" id="IPR003231">
    <property type="entry name" value="ACP"/>
</dbReference>
<comment type="caution">
    <text evidence="8">The sequence shown here is derived from an EMBL/GenBank/DDBJ whole genome shotgun (WGS) entry which is preliminary data.</text>
</comment>
<gene>
    <name evidence="8" type="ORF">H4N64_19120</name>
</gene>
<evidence type="ECO:0000313" key="9">
    <source>
        <dbReference type="Proteomes" id="UP000584670"/>
    </source>
</evidence>
<accession>A0A7X1J5T9</accession>
<dbReference type="InterPro" id="IPR036736">
    <property type="entry name" value="ACP-like_sf"/>
</dbReference>
<proteinExistence type="predicted"/>
<evidence type="ECO:0000256" key="1">
    <source>
        <dbReference type="ARBA" id="ARBA00022450"/>
    </source>
</evidence>
<protein>
    <submittedName>
        <fullName evidence="8">Acyl carrier protein</fullName>
    </submittedName>
</protein>
<evidence type="ECO:0000256" key="4">
    <source>
        <dbReference type="ARBA" id="ARBA00022832"/>
    </source>
</evidence>
<organism evidence="8 9">
    <name type="scientific">Streptomyces cupreus</name>
    <dbReference type="NCBI Taxonomy" id="2759956"/>
    <lineage>
        <taxon>Bacteria</taxon>
        <taxon>Bacillati</taxon>
        <taxon>Actinomycetota</taxon>
        <taxon>Actinomycetes</taxon>
        <taxon>Kitasatosporales</taxon>
        <taxon>Streptomycetaceae</taxon>
        <taxon>Streptomyces</taxon>
    </lineage>
</organism>
<keyword evidence="3" id="KW-0597">Phosphoprotein</keyword>
<dbReference type="GO" id="GO:0000036">
    <property type="term" value="F:acyl carrier activity"/>
    <property type="evidence" value="ECO:0007669"/>
    <property type="project" value="TreeGrafter"/>
</dbReference>
<sequence>MTDGIDCASDKEELRDTIAEILDVPTSEVTDSAHFVDDLDVDSLLALEIAVVLEKKYGVQVAESEMKRLTCFQQVYELLRSRRGRAS</sequence>
<dbReference type="SUPFAM" id="SSF47336">
    <property type="entry name" value="ACP-like"/>
    <property type="match status" value="1"/>
</dbReference>
<keyword evidence="6" id="KW-0275">Fatty acid biosynthesis</keyword>
<dbReference type="RefSeq" id="WP_186283575.1">
    <property type="nucleotide sequence ID" value="NZ_JACMSF010000019.1"/>
</dbReference>
<dbReference type="EMBL" id="JACMSF010000019">
    <property type="protein sequence ID" value="MBC2903692.1"/>
    <property type="molecule type" value="Genomic_DNA"/>
</dbReference>
<evidence type="ECO:0000256" key="2">
    <source>
        <dbReference type="ARBA" id="ARBA00022516"/>
    </source>
</evidence>
<dbReference type="InterPro" id="IPR009081">
    <property type="entry name" value="PP-bd_ACP"/>
</dbReference>
<dbReference type="Proteomes" id="UP000584670">
    <property type="component" value="Unassembled WGS sequence"/>
</dbReference>
<dbReference type="PANTHER" id="PTHR20863:SF76">
    <property type="entry name" value="CARRIER DOMAIN-CONTAINING PROTEIN"/>
    <property type="match status" value="1"/>
</dbReference>